<sequence length="527" mass="59481">MSKRKKHLEIIMIILGGILLVTSFVPIEGINFWIQESIRLLGIFLVGFWGCQLIWRRKLAFIKSRTKIIQEKQYEKTLDKFNVKDSIKSFHDVTVDLFQESKKAYQSTLKTSVEVAQSIENLNHIIHDMQSAASQISTSTDELAEGSNNQLKSLNSIVEAFYEVKNNLNTIKISSDSSVREAESSYESAKNGKQYIEDTLKVMDKISDFSQDLQDVVLELEERIGKINSFVDTITSISNHTKLLALNSSIEAARAGEHGKGFAVVAKEVGELAYKSQEASDDITKILQELMNKLAQLKEYVEKNISEVNDGKNNARMTDDILKVIENNAQQTRNSIRQIRDNFKEIQEKNENIHESANDIQSVSEANAASSQELNAMLEEINAAFNKIAANTGEVNGLSRDLQESAAANAMENYMYHKALNILQEIQHNHDDLTHLKDLAKHYCVSDIYVVNITGEFIDSSEKSAIGLNSFEIDPLSKEASKTKEKYIATPIRRRVEDNEMYKFLHLPYENGKVLTVALSMDLLLSL</sequence>
<dbReference type="AlphaFoldDB" id="A0AAE3HHF6"/>
<feature type="transmembrane region" description="Helical" evidence="5">
    <location>
        <begin position="37"/>
        <end position="55"/>
    </location>
</feature>
<protein>
    <submittedName>
        <fullName evidence="7">Methyl-accepting chemotaxis protein</fullName>
    </submittedName>
</protein>
<keyword evidence="5" id="KW-0472">Membrane</keyword>
<reference evidence="7" key="1">
    <citation type="submission" date="2022-07" db="EMBL/GenBank/DDBJ databases">
        <title>Enhanced cultured diversity of the mouse gut microbiota enables custom-made synthetic communities.</title>
        <authorList>
            <person name="Afrizal A."/>
        </authorList>
    </citation>
    <scope>NUCLEOTIDE SEQUENCE</scope>
    <source>
        <strain evidence="7">DSM 28593</strain>
    </source>
</reference>
<dbReference type="Proteomes" id="UP001205748">
    <property type="component" value="Unassembled WGS sequence"/>
</dbReference>
<keyword evidence="8" id="KW-1185">Reference proteome</keyword>
<proteinExistence type="inferred from homology"/>
<dbReference type="SMART" id="SM00283">
    <property type="entry name" value="MA"/>
    <property type="match status" value="1"/>
</dbReference>
<dbReference type="PANTHER" id="PTHR32089:SF112">
    <property type="entry name" value="LYSOZYME-LIKE PROTEIN-RELATED"/>
    <property type="match status" value="1"/>
</dbReference>
<dbReference type="PRINTS" id="PR00260">
    <property type="entry name" value="CHEMTRNSDUCR"/>
</dbReference>
<feature type="transmembrane region" description="Helical" evidence="5">
    <location>
        <begin position="7"/>
        <end position="25"/>
    </location>
</feature>
<dbReference type="GO" id="GO:0006935">
    <property type="term" value="P:chemotaxis"/>
    <property type="evidence" value="ECO:0007669"/>
    <property type="project" value="InterPro"/>
</dbReference>
<evidence type="ECO:0000256" key="4">
    <source>
        <dbReference type="SAM" id="Coils"/>
    </source>
</evidence>
<comment type="similarity">
    <text evidence="2">Belongs to the methyl-accepting chemotaxis (MCP) protein family.</text>
</comment>
<keyword evidence="5" id="KW-1133">Transmembrane helix</keyword>
<dbReference type="Gene3D" id="1.10.287.950">
    <property type="entry name" value="Methyl-accepting chemotaxis protein"/>
    <property type="match status" value="1"/>
</dbReference>
<keyword evidence="1 3" id="KW-0807">Transducer</keyword>
<dbReference type="GO" id="GO:0007165">
    <property type="term" value="P:signal transduction"/>
    <property type="evidence" value="ECO:0007669"/>
    <property type="project" value="UniProtKB-KW"/>
</dbReference>
<evidence type="ECO:0000256" key="5">
    <source>
        <dbReference type="SAM" id="Phobius"/>
    </source>
</evidence>
<evidence type="ECO:0000313" key="8">
    <source>
        <dbReference type="Proteomes" id="UP001205748"/>
    </source>
</evidence>
<dbReference type="InterPro" id="IPR004090">
    <property type="entry name" value="Chemotax_Me-accpt_rcpt"/>
</dbReference>
<dbReference type="PROSITE" id="PS50111">
    <property type="entry name" value="CHEMOTAXIS_TRANSDUC_2"/>
    <property type="match status" value="1"/>
</dbReference>
<dbReference type="GO" id="GO:0004888">
    <property type="term" value="F:transmembrane signaling receptor activity"/>
    <property type="evidence" value="ECO:0007669"/>
    <property type="project" value="InterPro"/>
</dbReference>
<keyword evidence="4" id="KW-0175">Coiled coil</keyword>
<name>A0AAE3HHF6_9FIRM</name>
<dbReference type="GO" id="GO:0016020">
    <property type="term" value="C:membrane"/>
    <property type="evidence" value="ECO:0007669"/>
    <property type="project" value="InterPro"/>
</dbReference>
<dbReference type="PANTHER" id="PTHR32089">
    <property type="entry name" value="METHYL-ACCEPTING CHEMOTAXIS PROTEIN MCPB"/>
    <property type="match status" value="1"/>
</dbReference>
<evidence type="ECO:0000259" key="6">
    <source>
        <dbReference type="PROSITE" id="PS50111"/>
    </source>
</evidence>
<dbReference type="SUPFAM" id="SSF58104">
    <property type="entry name" value="Methyl-accepting chemotaxis protein (MCP) signaling domain"/>
    <property type="match status" value="1"/>
</dbReference>
<organism evidence="7 8">
    <name type="scientific">Irregularibacter muris</name>
    <dbReference type="NCBI Taxonomy" id="1796619"/>
    <lineage>
        <taxon>Bacteria</taxon>
        <taxon>Bacillati</taxon>
        <taxon>Bacillota</taxon>
        <taxon>Clostridia</taxon>
        <taxon>Eubacteriales</taxon>
        <taxon>Eubacteriaceae</taxon>
        <taxon>Irregularibacter</taxon>
    </lineage>
</organism>
<evidence type="ECO:0000256" key="3">
    <source>
        <dbReference type="PROSITE-ProRule" id="PRU00284"/>
    </source>
</evidence>
<evidence type="ECO:0000256" key="2">
    <source>
        <dbReference type="ARBA" id="ARBA00029447"/>
    </source>
</evidence>
<feature type="coiled-coil region" evidence="4">
    <location>
        <begin position="287"/>
        <end position="356"/>
    </location>
</feature>
<feature type="domain" description="Methyl-accepting transducer" evidence="6">
    <location>
        <begin position="125"/>
        <end position="382"/>
    </location>
</feature>
<accession>A0AAE3HHF6</accession>
<gene>
    <name evidence="7" type="ORF">NSA47_10780</name>
</gene>
<dbReference type="RefSeq" id="WP_257531875.1">
    <property type="nucleotide sequence ID" value="NZ_JANKAS010000010.1"/>
</dbReference>
<dbReference type="InterPro" id="IPR004089">
    <property type="entry name" value="MCPsignal_dom"/>
</dbReference>
<evidence type="ECO:0000313" key="7">
    <source>
        <dbReference type="EMBL" id="MCR1899469.1"/>
    </source>
</evidence>
<dbReference type="Pfam" id="PF00015">
    <property type="entry name" value="MCPsignal"/>
    <property type="match status" value="1"/>
</dbReference>
<keyword evidence="5" id="KW-0812">Transmembrane</keyword>
<evidence type="ECO:0000256" key="1">
    <source>
        <dbReference type="ARBA" id="ARBA00023224"/>
    </source>
</evidence>
<comment type="caution">
    <text evidence="7">The sequence shown here is derived from an EMBL/GenBank/DDBJ whole genome shotgun (WGS) entry which is preliminary data.</text>
</comment>
<dbReference type="EMBL" id="JANKAS010000010">
    <property type="protein sequence ID" value="MCR1899469.1"/>
    <property type="molecule type" value="Genomic_DNA"/>
</dbReference>